<feature type="signal peptide" evidence="1">
    <location>
        <begin position="1"/>
        <end position="27"/>
    </location>
</feature>
<comment type="caution">
    <text evidence="3">The sequence shown here is derived from an EMBL/GenBank/DDBJ whole genome shotgun (WGS) entry which is preliminary data.</text>
</comment>
<name>A0ABX0NGC4_9BURK</name>
<dbReference type="InterPro" id="IPR013424">
    <property type="entry name" value="Ice-binding_C"/>
</dbReference>
<gene>
    <name evidence="3" type="ORF">F2P44_21275</name>
</gene>
<dbReference type="NCBIfam" id="TIGR02595">
    <property type="entry name" value="PEP_CTERM"/>
    <property type="match status" value="1"/>
</dbReference>
<proteinExistence type="predicted"/>
<accession>A0ABX0NGC4</accession>
<organism evidence="3 4">
    <name type="scientific">Massilia frigida</name>
    <dbReference type="NCBI Taxonomy" id="2609281"/>
    <lineage>
        <taxon>Bacteria</taxon>
        <taxon>Pseudomonadati</taxon>
        <taxon>Pseudomonadota</taxon>
        <taxon>Betaproteobacteria</taxon>
        <taxon>Burkholderiales</taxon>
        <taxon>Oxalobacteraceae</taxon>
        <taxon>Telluria group</taxon>
        <taxon>Massilia</taxon>
    </lineage>
</organism>
<dbReference type="RefSeq" id="WP_167089186.1">
    <property type="nucleotide sequence ID" value="NZ_WHJG01000025.1"/>
</dbReference>
<sequence length="255" mass="27428">MSVRSMSRLPALALFVACATSPLAAQAQLTHASATVTISQWQFELVDLDLSDNIAPAINFTEKVEGTSKYALNHRLQTVDTLSGPGYTHASGIVGLATTLATFDHLSATTHGRGGADNHHYFSSHAMYEMNFDLTPMTGIRFSAVTTYDLTPGEDPDFFKLTRGVMEGHMDDEPGGNYEHIFTDDAYVEEGSHIGTLSGYMTTGATSLQGRLNLHAISYVLLDTSPVPEPGTYAMLLAGVGVLGAARRRARQRLG</sequence>
<evidence type="ECO:0000259" key="2">
    <source>
        <dbReference type="Pfam" id="PF07589"/>
    </source>
</evidence>
<evidence type="ECO:0000313" key="4">
    <source>
        <dbReference type="Proteomes" id="UP000621455"/>
    </source>
</evidence>
<evidence type="ECO:0000313" key="3">
    <source>
        <dbReference type="EMBL" id="NHZ81787.1"/>
    </source>
</evidence>
<keyword evidence="4" id="KW-1185">Reference proteome</keyword>
<keyword evidence="1" id="KW-0732">Signal</keyword>
<evidence type="ECO:0000256" key="1">
    <source>
        <dbReference type="SAM" id="SignalP"/>
    </source>
</evidence>
<protein>
    <submittedName>
        <fullName evidence="3">PEP-CTERM sorting domain-containing protein</fullName>
    </submittedName>
</protein>
<feature type="chain" id="PRO_5046954076" evidence="1">
    <location>
        <begin position="28"/>
        <end position="255"/>
    </location>
</feature>
<reference evidence="3 4" key="1">
    <citation type="submission" date="2019-10" db="EMBL/GenBank/DDBJ databases">
        <title>Taxonomy of Antarctic Massilia spp.: description of Massilia rubra sp. nov., Massilia aquatica sp. nov., Massilia mucilaginosa sp. nov., Massilia frigida sp. nov. isolated from streams, lakes and regoliths.</title>
        <authorList>
            <person name="Holochova P."/>
            <person name="Sedlacek I."/>
            <person name="Kralova S."/>
            <person name="Maslanova I."/>
            <person name="Busse H.-J."/>
            <person name="Stankova E."/>
            <person name="Vrbovska V."/>
            <person name="Kovarovic V."/>
            <person name="Bartak M."/>
            <person name="Svec P."/>
            <person name="Pantucek R."/>
        </authorList>
    </citation>
    <scope>NUCLEOTIDE SEQUENCE [LARGE SCALE GENOMIC DNA]</scope>
    <source>
        <strain evidence="3 4">CCM 8695</strain>
    </source>
</reference>
<dbReference type="EMBL" id="WHJG01000025">
    <property type="protein sequence ID" value="NHZ81787.1"/>
    <property type="molecule type" value="Genomic_DNA"/>
</dbReference>
<dbReference type="Pfam" id="PF07589">
    <property type="entry name" value="PEP-CTERM"/>
    <property type="match status" value="1"/>
</dbReference>
<feature type="domain" description="Ice-binding protein C-terminal" evidence="2">
    <location>
        <begin position="226"/>
        <end position="249"/>
    </location>
</feature>
<dbReference type="Proteomes" id="UP000621455">
    <property type="component" value="Unassembled WGS sequence"/>
</dbReference>